<keyword evidence="2" id="KW-0813">Transport</keyword>
<comment type="subcellular location">
    <subcellularLocation>
        <location evidence="1">Cell inner membrane</location>
        <topology evidence="1">Multi-pass membrane protein</topology>
    </subcellularLocation>
</comment>
<keyword evidence="3" id="KW-1003">Cell membrane</keyword>
<name>A0A3D5Q8G9_FLESI</name>
<feature type="transmembrane region" description="Helical" evidence="9">
    <location>
        <begin position="186"/>
        <end position="209"/>
    </location>
</feature>
<gene>
    <name evidence="10" type="ORF">DHM44_00465</name>
</gene>
<dbReference type="InterPro" id="IPR007272">
    <property type="entry name" value="Sulf_transp_TsuA/YedE"/>
</dbReference>
<evidence type="ECO:0000313" key="11">
    <source>
        <dbReference type="Proteomes" id="UP000262325"/>
    </source>
</evidence>
<organism evidence="10 11">
    <name type="scientific">Flexistipes sinusarabici</name>
    <dbReference type="NCBI Taxonomy" id="2352"/>
    <lineage>
        <taxon>Bacteria</taxon>
        <taxon>Pseudomonadati</taxon>
        <taxon>Deferribacterota</taxon>
        <taxon>Deferribacteres</taxon>
        <taxon>Deferribacterales</taxon>
        <taxon>Flexistipitaceae</taxon>
        <taxon>Flexistipes</taxon>
    </lineage>
</organism>
<keyword evidence="5 9" id="KW-0812">Transmembrane</keyword>
<dbReference type="RefSeq" id="WP_273266893.1">
    <property type="nucleotide sequence ID" value="NZ_JAAZVV010000124.1"/>
</dbReference>
<keyword evidence="7 9" id="KW-0472">Membrane</keyword>
<feature type="transmembrane region" description="Helical" evidence="9">
    <location>
        <begin position="109"/>
        <end position="128"/>
    </location>
</feature>
<dbReference type="GO" id="GO:0005886">
    <property type="term" value="C:plasma membrane"/>
    <property type="evidence" value="ECO:0007669"/>
    <property type="project" value="UniProtKB-SubCell"/>
</dbReference>
<evidence type="ECO:0000256" key="2">
    <source>
        <dbReference type="ARBA" id="ARBA00022448"/>
    </source>
</evidence>
<dbReference type="EMBL" id="DPPF01000011">
    <property type="protein sequence ID" value="HCW92136.1"/>
    <property type="molecule type" value="Genomic_DNA"/>
</dbReference>
<feature type="transmembrane region" description="Helical" evidence="9">
    <location>
        <begin position="80"/>
        <end position="102"/>
    </location>
</feature>
<evidence type="ECO:0000256" key="7">
    <source>
        <dbReference type="ARBA" id="ARBA00023136"/>
    </source>
</evidence>
<protein>
    <submittedName>
        <fullName evidence="10">Uncharacterized protein</fullName>
    </submittedName>
</protein>
<feature type="transmembrane region" description="Helical" evidence="9">
    <location>
        <begin position="269"/>
        <end position="289"/>
    </location>
</feature>
<feature type="transmembrane region" description="Helical" evidence="9">
    <location>
        <begin position="6"/>
        <end position="30"/>
    </location>
</feature>
<accession>A0A3D5Q8G9</accession>
<evidence type="ECO:0000256" key="8">
    <source>
        <dbReference type="ARBA" id="ARBA00035655"/>
    </source>
</evidence>
<proteinExistence type="inferred from homology"/>
<feature type="transmembrane region" description="Helical" evidence="9">
    <location>
        <begin position="339"/>
        <end position="359"/>
    </location>
</feature>
<dbReference type="AlphaFoldDB" id="A0A3D5Q8G9"/>
<feature type="transmembrane region" description="Helical" evidence="9">
    <location>
        <begin position="42"/>
        <end position="65"/>
    </location>
</feature>
<comment type="caution">
    <text evidence="10">The sequence shown here is derived from an EMBL/GenBank/DDBJ whole genome shotgun (WGS) entry which is preliminary data.</text>
</comment>
<evidence type="ECO:0000256" key="1">
    <source>
        <dbReference type="ARBA" id="ARBA00004429"/>
    </source>
</evidence>
<dbReference type="Proteomes" id="UP000262325">
    <property type="component" value="Unassembled WGS sequence"/>
</dbReference>
<evidence type="ECO:0000313" key="10">
    <source>
        <dbReference type="EMBL" id="HCW92136.1"/>
    </source>
</evidence>
<evidence type="ECO:0000256" key="6">
    <source>
        <dbReference type="ARBA" id="ARBA00022989"/>
    </source>
</evidence>
<keyword evidence="6 9" id="KW-1133">Transmembrane helix</keyword>
<reference evidence="10 11" key="1">
    <citation type="journal article" date="2018" name="Nat. Biotechnol.">
        <title>A standardized bacterial taxonomy based on genome phylogeny substantially revises the tree of life.</title>
        <authorList>
            <person name="Parks D.H."/>
            <person name="Chuvochina M."/>
            <person name="Waite D.W."/>
            <person name="Rinke C."/>
            <person name="Skarshewski A."/>
            <person name="Chaumeil P.A."/>
            <person name="Hugenholtz P."/>
        </authorList>
    </citation>
    <scope>NUCLEOTIDE SEQUENCE [LARGE SCALE GENOMIC DNA]</scope>
    <source>
        <strain evidence="10">UBA8672</strain>
    </source>
</reference>
<evidence type="ECO:0000256" key="3">
    <source>
        <dbReference type="ARBA" id="ARBA00022475"/>
    </source>
</evidence>
<feature type="transmembrane region" description="Helical" evidence="9">
    <location>
        <begin position="301"/>
        <end position="319"/>
    </location>
</feature>
<dbReference type="PANTHER" id="PTHR30574:SF1">
    <property type="entry name" value="SULPHUR TRANSPORT DOMAIN-CONTAINING PROTEIN"/>
    <property type="match status" value="1"/>
</dbReference>
<dbReference type="Pfam" id="PF04143">
    <property type="entry name" value="Sulf_transp"/>
    <property type="match status" value="1"/>
</dbReference>
<evidence type="ECO:0000256" key="5">
    <source>
        <dbReference type="ARBA" id="ARBA00022692"/>
    </source>
</evidence>
<evidence type="ECO:0000256" key="9">
    <source>
        <dbReference type="SAM" id="Phobius"/>
    </source>
</evidence>
<sequence length="365" mass="40552">MFSSFILLLIIGIIAGFVMHRSDFCVASMLRDIFMFNRFDTVFSLFFLLLMSAALYLLLFFTGLIDISHPWAGVVSGRQFIGGVIFGAGMVLAGGCVIGTLYKIGSGNVSSFFAFIGILCGSFVYAVIYPEISNIAGRLDITSNFVSLYSLIDISMFYFLIFYLLVFAVLFFLLKNKNRLFLKSHVTGFLQPFYASVILSFCLTGVFLITKMPLGITSTYTKLSAFIAHLISNDYYESISYFHNTVLNYHNSFADTDISGKLGYRFDGIYLIQFPVIIGILAGSFFSSINLREFSINFNIPLKQFFIAVTGGFLMGFSSRLAGGCNVWYLFGQLPLLDLGAYLFLGGLLPGVWIGSKFLEKLIVG</sequence>
<dbReference type="PANTHER" id="PTHR30574">
    <property type="entry name" value="INNER MEMBRANE PROTEIN YEDE"/>
    <property type="match status" value="1"/>
</dbReference>
<evidence type="ECO:0000256" key="4">
    <source>
        <dbReference type="ARBA" id="ARBA00022519"/>
    </source>
</evidence>
<feature type="transmembrane region" description="Helical" evidence="9">
    <location>
        <begin position="148"/>
        <end position="174"/>
    </location>
</feature>
<keyword evidence="4" id="KW-0997">Cell inner membrane</keyword>
<comment type="similarity">
    <text evidence="8">Belongs to the TsuA/YedE (TC 9.B.102) family.</text>
</comment>